<keyword evidence="3" id="KW-1185">Reference proteome</keyword>
<gene>
    <name evidence="2" type="ORF">GCM10010123_21490</name>
</gene>
<reference evidence="2" key="2">
    <citation type="submission" date="2020-09" db="EMBL/GenBank/DDBJ databases">
        <authorList>
            <person name="Sun Q."/>
            <person name="Ohkuma M."/>
        </authorList>
    </citation>
    <scope>NUCLEOTIDE SEQUENCE</scope>
    <source>
        <strain evidence="2">JCM 3090</strain>
    </source>
</reference>
<dbReference type="AlphaFoldDB" id="A0A8J3F7W9"/>
<protein>
    <submittedName>
        <fullName evidence="2">Uncharacterized protein</fullName>
    </submittedName>
</protein>
<name>A0A8J3F7W9_9ACTN</name>
<comment type="caution">
    <text evidence="2">The sequence shown here is derived from an EMBL/GenBank/DDBJ whole genome shotgun (WGS) entry which is preliminary data.</text>
</comment>
<feature type="region of interest" description="Disordered" evidence="1">
    <location>
        <begin position="88"/>
        <end position="168"/>
    </location>
</feature>
<evidence type="ECO:0000313" key="3">
    <source>
        <dbReference type="Proteomes" id="UP000649739"/>
    </source>
</evidence>
<reference evidence="2" key="1">
    <citation type="journal article" date="2014" name="Int. J. Syst. Evol. Microbiol.">
        <title>Complete genome sequence of Corynebacterium casei LMG S-19264T (=DSM 44701T), isolated from a smear-ripened cheese.</title>
        <authorList>
            <consortium name="US DOE Joint Genome Institute (JGI-PGF)"/>
            <person name="Walter F."/>
            <person name="Albersmeier A."/>
            <person name="Kalinowski J."/>
            <person name="Ruckert C."/>
        </authorList>
    </citation>
    <scope>NUCLEOTIDE SEQUENCE</scope>
    <source>
        <strain evidence="2">JCM 3090</strain>
    </source>
</reference>
<accession>A0A8J3F7W9</accession>
<evidence type="ECO:0000313" key="2">
    <source>
        <dbReference type="EMBL" id="GGJ91377.1"/>
    </source>
</evidence>
<proteinExistence type="predicted"/>
<dbReference type="EMBL" id="BMQB01000004">
    <property type="protein sequence ID" value="GGJ91377.1"/>
    <property type="molecule type" value="Genomic_DNA"/>
</dbReference>
<organism evidence="2 3">
    <name type="scientific">Pilimelia anulata</name>
    <dbReference type="NCBI Taxonomy" id="53371"/>
    <lineage>
        <taxon>Bacteria</taxon>
        <taxon>Bacillati</taxon>
        <taxon>Actinomycetota</taxon>
        <taxon>Actinomycetes</taxon>
        <taxon>Micromonosporales</taxon>
        <taxon>Micromonosporaceae</taxon>
        <taxon>Pilimelia</taxon>
    </lineage>
</organism>
<dbReference type="Proteomes" id="UP000649739">
    <property type="component" value="Unassembled WGS sequence"/>
</dbReference>
<feature type="compositionally biased region" description="Basic and acidic residues" evidence="1">
    <location>
        <begin position="150"/>
        <end position="168"/>
    </location>
</feature>
<dbReference type="RefSeq" id="WP_189170278.1">
    <property type="nucleotide sequence ID" value="NZ_BMQB01000004.1"/>
</dbReference>
<sequence length="168" mass="17639">MSHESKNRIPNPLYAAAGAGDLAFQQLRKHLPAAVDQLRGRATTLRERATAGEFDKLRSDARSALYQATEKAGEIYRDLVVRGERVVGHATEPAEPARGVATVPAATRPAGKPAARKPRKTVPPPAAADTGGAGARKPGLTAHKAAPAPEPRDGSGPEPHRDGPDNRS</sequence>
<evidence type="ECO:0000256" key="1">
    <source>
        <dbReference type="SAM" id="MobiDB-lite"/>
    </source>
</evidence>